<name>A0ABT8SES7_9BURK</name>
<evidence type="ECO:0000313" key="2">
    <source>
        <dbReference type="Proteomes" id="UP001169027"/>
    </source>
</evidence>
<evidence type="ECO:0000313" key="1">
    <source>
        <dbReference type="EMBL" id="MDO1537255.1"/>
    </source>
</evidence>
<keyword evidence="2" id="KW-1185">Reference proteome</keyword>
<proteinExistence type="predicted"/>
<dbReference type="InterPro" id="IPR036397">
    <property type="entry name" value="RNaseH_sf"/>
</dbReference>
<comment type="caution">
    <text evidence="1">The sequence shown here is derived from an EMBL/GenBank/DDBJ whole genome shotgun (WGS) entry which is preliminary data.</text>
</comment>
<dbReference type="SUPFAM" id="SSF53098">
    <property type="entry name" value="Ribonuclease H-like"/>
    <property type="match status" value="1"/>
</dbReference>
<dbReference type="RefSeq" id="WP_301815578.1">
    <property type="nucleotide sequence ID" value="NZ_JAUJZH010000037.1"/>
</dbReference>
<organism evidence="1 2">
    <name type="scientific">Variovorax ginsengisoli</name>
    <dbReference type="NCBI Taxonomy" id="363844"/>
    <lineage>
        <taxon>Bacteria</taxon>
        <taxon>Pseudomonadati</taxon>
        <taxon>Pseudomonadota</taxon>
        <taxon>Betaproteobacteria</taxon>
        <taxon>Burkholderiales</taxon>
        <taxon>Comamonadaceae</taxon>
        <taxon>Variovorax</taxon>
    </lineage>
</organism>
<evidence type="ECO:0008006" key="3">
    <source>
        <dbReference type="Google" id="ProtNLM"/>
    </source>
</evidence>
<protein>
    <recommendedName>
        <fullName evidence="3">Exonuclease</fullName>
    </recommendedName>
</protein>
<dbReference type="Gene3D" id="3.30.420.10">
    <property type="entry name" value="Ribonuclease H-like superfamily/Ribonuclease H"/>
    <property type="match status" value="1"/>
</dbReference>
<sequence>MQPAARLVGRDEAARHAILYAMKVPAILDVEASGFGRGSYPVEVGYVLEDGDSQCMLVRPAPDWNHWSCAAERLHHIRRADLLKYGLPTSVVADALNHHLCGRTLHTDAWGHDYSWLARLYDDAGRTPSFRLESLQALLTESEIARWRTLKEQVALVLYLPRHRACADARLLQATFVKLRTGGHADAGNGYPVHENR</sequence>
<gene>
    <name evidence="1" type="ORF">Q2T77_33820</name>
</gene>
<dbReference type="Proteomes" id="UP001169027">
    <property type="component" value="Unassembled WGS sequence"/>
</dbReference>
<reference evidence="1" key="1">
    <citation type="submission" date="2023-06" db="EMBL/GenBank/DDBJ databases">
        <authorList>
            <person name="Jiang Y."/>
            <person name="Liu Q."/>
        </authorList>
    </citation>
    <scope>NUCLEOTIDE SEQUENCE</scope>
    <source>
        <strain evidence="1">CGMCC 1.12090</strain>
    </source>
</reference>
<dbReference type="InterPro" id="IPR012337">
    <property type="entry name" value="RNaseH-like_sf"/>
</dbReference>
<accession>A0ABT8SES7</accession>
<dbReference type="EMBL" id="JAUKVY010000037">
    <property type="protein sequence ID" value="MDO1537255.1"/>
    <property type="molecule type" value="Genomic_DNA"/>
</dbReference>